<gene>
    <name evidence="2" type="ORF">MAA8898_03666</name>
</gene>
<organism evidence="2 3">
    <name type="scientific">Maliponia aquimaris</name>
    <dbReference type="NCBI Taxonomy" id="1673631"/>
    <lineage>
        <taxon>Bacteria</taxon>
        <taxon>Pseudomonadati</taxon>
        <taxon>Pseudomonadota</taxon>
        <taxon>Alphaproteobacteria</taxon>
        <taxon>Rhodobacterales</taxon>
        <taxon>Paracoccaceae</taxon>
        <taxon>Maliponia</taxon>
    </lineage>
</organism>
<proteinExistence type="predicted"/>
<evidence type="ECO:0000313" key="2">
    <source>
        <dbReference type="EMBL" id="SMX47471.1"/>
    </source>
</evidence>
<dbReference type="EMBL" id="FXYF01000011">
    <property type="protein sequence ID" value="SMX47471.1"/>
    <property type="molecule type" value="Genomic_DNA"/>
</dbReference>
<feature type="region of interest" description="Disordered" evidence="1">
    <location>
        <begin position="13"/>
        <end position="50"/>
    </location>
</feature>
<keyword evidence="3" id="KW-1185">Reference proteome</keyword>
<evidence type="ECO:0000256" key="1">
    <source>
        <dbReference type="SAM" id="MobiDB-lite"/>
    </source>
</evidence>
<dbReference type="AlphaFoldDB" id="A0A238KY25"/>
<reference evidence="2 3" key="1">
    <citation type="submission" date="2017-05" db="EMBL/GenBank/DDBJ databases">
        <authorList>
            <person name="Song R."/>
            <person name="Chenine A.L."/>
            <person name="Ruprecht R.M."/>
        </authorList>
    </citation>
    <scope>NUCLEOTIDE SEQUENCE [LARGE SCALE GENOMIC DNA]</scope>
    <source>
        <strain evidence="2 3">CECT 8898</strain>
    </source>
</reference>
<sequence length="50" mass="5694">MFSIFARSFMTATRTAPDQETPVRHDLPRLRAPVGGSGRHQGIWKARRDD</sequence>
<dbReference type="Proteomes" id="UP000207598">
    <property type="component" value="Unassembled WGS sequence"/>
</dbReference>
<evidence type="ECO:0000313" key="3">
    <source>
        <dbReference type="Proteomes" id="UP000207598"/>
    </source>
</evidence>
<dbReference type="RefSeq" id="WP_176445218.1">
    <property type="nucleotide sequence ID" value="NZ_FXYF01000011.1"/>
</dbReference>
<protein>
    <submittedName>
        <fullName evidence="2">Uncharacterized protein</fullName>
    </submittedName>
</protein>
<name>A0A238KY25_9RHOB</name>
<accession>A0A238KY25</accession>